<feature type="compositionally biased region" description="Polar residues" evidence="6">
    <location>
        <begin position="402"/>
        <end position="426"/>
    </location>
</feature>
<name>A0A5C3KY07_COPMA</name>
<feature type="region of interest" description="Disordered" evidence="6">
    <location>
        <begin position="1"/>
        <end position="44"/>
    </location>
</feature>
<feature type="region of interest" description="Disordered" evidence="6">
    <location>
        <begin position="397"/>
        <end position="426"/>
    </location>
</feature>
<dbReference type="GO" id="GO:0046839">
    <property type="term" value="P:phospholipid dephosphorylation"/>
    <property type="evidence" value="ECO:0007669"/>
    <property type="project" value="TreeGrafter"/>
</dbReference>
<feature type="transmembrane region" description="Helical" evidence="7">
    <location>
        <begin position="110"/>
        <end position="132"/>
    </location>
</feature>
<dbReference type="Pfam" id="PF01569">
    <property type="entry name" value="PAP2"/>
    <property type="match status" value="1"/>
</dbReference>
<dbReference type="SMART" id="SM00014">
    <property type="entry name" value="acidPPc"/>
    <property type="match status" value="1"/>
</dbReference>
<keyword evidence="10" id="KW-1185">Reference proteome</keyword>
<feature type="compositionally biased region" description="Low complexity" evidence="6">
    <location>
        <begin position="1"/>
        <end position="18"/>
    </location>
</feature>
<dbReference type="GO" id="GO:0006644">
    <property type="term" value="P:phospholipid metabolic process"/>
    <property type="evidence" value="ECO:0007669"/>
    <property type="project" value="InterPro"/>
</dbReference>
<evidence type="ECO:0000256" key="2">
    <source>
        <dbReference type="ARBA" id="ARBA00008816"/>
    </source>
</evidence>
<dbReference type="PANTHER" id="PTHR10165">
    <property type="entry name" value="LIPID PHOSPHATE PHOSPHATASE"/>
    <property type="match status" value="1"/>
</dbReference>
<dbReference type="Proteomes" id="UP000307440">
    <property type="component" value="Unassembled WGS sequence"/>
</dbReference>
<keyword evidence="3 7" id="KW-0812">Transmembrane</keyword>
<evidence type="ECO:0000256" key="5">
    <source>
        <dbReference type="ARBA" id="ARBA00023136"/>
    </source>
</evidence>
<evidence type="ECO:0000256" key="7">
    <source>
        <dbReference type="SAM" id="Phobius"/>
    </source>
</evidence>
<keyword evidence="5 7" id="KW-0472">Membrane</keyword>
<dbReference type="OrthoDB" id="10030083at2759"/>
<dbReference type="STRING" id="230819.A0A5C3KY07"/>
<reference evidence="9 10" key="1">
    <citation type="journal article" date="2019" name="Nat. Ecol. Evol.">
        <title>Megaphylogeny resolves global patterns of mushroom evolution.</title>
        <authorList>
            <person name="Varga T."/>
            <person name="Krizsan K."/>
            <person name="Foldi C."/>
            <person name="Dima B."/>
            <person name="Sanchez-Garcia M."/>
            <person name="Sanchez-Ramirez S."/>
            <person name="Szollosi G.J."/>
            <person name="Szarkandi J.G."/>
            <person name="Papp V."/>
            <person name="Albert L."/>
            <person name="Andreopoulos W."/>
            <person name="Angelini C."/>
            <person name="Antonin V."/>
            <person name="Barry K.W."/>
            <person name="Bougher N.L."/>
            <person name="Buchanan P."/>
            <person name="Buyck B."/>
            <person name="Bense V."/>
            <person name="Catcheside P."/>
            <person name="Chovatia M."/>
            <person name="Cooper J."/>
            <person name="Damon W."/>
            <person name="Desjardin D."/>
            <person name="Finy P."/>
            <person name="Geml J."/>
            <person name="Haridas S."/>
            <person name="Hughes K."/>
            <person name="Justo A."/>
            <person name="Karasinski D."/>
            <person name="Kautmanova I."/>
            <person name="Kiss B."/>
            <person name="Kocsube S."/>
            <person name="Kotiranta H."/>
            <person name="LaButti K.M."/>
            <person name="Lechner B.E."/>
            <person name="Liimatainen K."/>
            <person name="Lipzen A."/>
            <person name="Lukacs Z."/>
            <person name="Mihaltcheva S."/>
            <person name="Morgado L.N."/>
            <person name="Niskanen T."/>
            <person name="Noordeloos M.E."/>
            <person name="Ohm R.A."/>
            <person name="Ortiz-Santana B."/>
            <person name="Ovrebo C."/>
            <person name="Racz N."/>
            <person name="Riley R."/>
            <person name="Savchenko A."/>
            <person name="Shiryaev A."/>
            <person name="Soop K."/>
            <person name="Spirin V."/>
            <person name="Szebenyi C."/>
            <person name="Tomsovsky M."/>
            <person name="Tulloss R.E."/>
            <person name="Uehling J."/>
            <person name="Grigoriev I.V."/>
            <person name="Vagvolgyi C."/>
            <person name="Papp T."/>
            <person name="Martin F.M."/>
            <person name="Miettinen O."/>
            <person name="Hibbett D.S."/>
            <person name="Nagy L.G."/>
        </authorList>
    </citation>
    <scope>NUCLEOTIDE SEQUENCE [LARGE SCALE GENOMIC DNA]</scope>
    <source>
        <strain evidence="9 10">CBS 121175</strain>
    </source>
</reference>
<sequence>MATANTTAATTSAENPATMVDRDRHANRGYRNGTGTEKSRAHRPAGPRFRFGSWLRLHGFDILTMAAMGAVALGLHFAGPAASRRPFGVFNLDGSIMHPDLGYPLRDSIIPLYGAVLISFFVPWLFIALFQIKRKSVDDWFTTTLGLLRSLITAAVIQTFIKWLIGGLRPHFYSVCQPRVGSGGELGGTGFQGGFFDRSICTGNNDMIDEAMQSFPSGHATASWAGLFFLALYFNAQLKVTAAHNPAYWKMIMFFAPLLGAFLISASKIIDRHHHWYDLVVGGLIGISTALIAFRQTFASIFDYRFNHILLPRATSFFHRKQFLPFSNRGPYFNYQNANEFTPRDLPVSREGGWGHGGFEGVNGAPSDATALIAGNPALLGGQGLHAATGAMKDAIHGRTGPTDTTGGVLSTGNNAGHTPFGQTAV</sequence>
<accession>A0A5C3KY07</accession>
<dbReference type="CDD" id="cd03390">
    <property type="entry name" value="PAP2_containing_1_like"/>
    <property type="match status" value="1"/>
</dbReference>
<feature type="transmembrane region" description="Helical" evidence="7">
    <location>
        <begin position="217"/>
        <end position="236"/>
    </location>
</feature>
<dbReference type="EMBL" id="ML210188">
    <property type="protein sequence ID" value="TFK25294.1"/>
    <property type="molecule type" value="Genomic_DNA"/>
</dbReference>
<dbReference type="GO" id="GO:0008195">
    <property type="term" value="F:phosphatidate phosphatase activity"/>
    <property type="evidence" value="ECO:0007669"/>
    <property type="project" value="TreeGrafter"/>
</dbReference>
<dbReference type="Gene3D" id="1.20.144.10">
    <property type="entry name" value="Phosphatidic acid phosphatase type 2/haloperoxidase"/>
    <property type="match status" value="1"/>
</dbReference>
<dbReference type="GO" id="GO:0016020">
    <property type="term" value="C:membrane"/>
    <property type="evidence" value="ECO:0007669"/>
    <property type="project" value="UniProtKB-SubCell"/>
</dbReference>
<evidence type="ECO:0000256" key="6">
    <source>
        <dbReference type="SAM" id="MobiDB-lite"/>
    </source>
</evidence>
<dbReference type="InterPro" id="IPR000326">
    <property type="entry name" value="PAP2/HPO"/>
</dbReference>
<feature type="transmembrane region" description="Helical" evidence="7">
    <location>
        <begin position="276"/>
        <end position="294"/>
    </location>
</feature>
<feature type="domain" description="Phosphatidic acid phosphatase type 2/haloperoxidase" evidence="8">
    <location>
        <begin position="147"/>
        <end position="294"/>
    </location>
</feature>
<feature type="transmembrane region" description="Helical" evidence="7">
    <location>
        <begin position="57"/>
        <end position="78"/>
    </location>
</feature>
<feature type="transmembrane region" description="Helical" evidence="7">
    <location>
        <begin position="248"/>
        <end position="270"/>
    </location>
</feature>
<evidence type="ECO:0000313" key="10">
    <source>
        <dbReference type="Proteomes" id="UP000307440"/>
    </source>
</evidence>
<evidence type="ECO:0000259" key="8">
    <source>
        <dbReference type="SMART" id="SM00014"/>
    </source>
</evidence>
<dbReference type="SUPFAM" id="SSF48317">
    <property type="entry name" value="Acid phosphatase/Vanadium-dependent haloperoxidase"/>
    <property type="match status" value="1"/>
</dbReference>
<dbReference type="AlphaFoldDB" id="A0A5C3KY07"/>
<protein>
    <submittedName>
        <fullName evidence="9">Prenyl diphosphate phosphatase</fullName>
    </submittedName>
</protein>
<evidence type="ECO:0000256" key="4">
    <source>
        <dbReference type="ARBA" id="ARBA00022989"/>
    </source>
</evidence>
<comment type="subcellular location">
    <subcellularLocation>
        <location evidence="1">Membrane</location>
        <topology evidence="1">Multi-pass membrane protein</topology>
    </subcellularLocation>
</comment>
<evidence type="ECO:0000256" key="3">
    <source>
        <dbReference type="ARBA" id="ARBA00022692"/>
    </source>
</evidence>
<proteinExistence type="inferred from homology"/>
<gene>
    <name evidence="9" type="ORF">FA15DRAFT_364721</name>
</gene>
<comment type="similarity">
    <text evidence="2">Belongs to the PA-phosphatase related phosphoesterase family.</text>
</comment>
<feature type="transmembrane region" description="Helical" evidence="7">
    <location>
        <begin position="144"/>
        <end position="165"/>
    </location>
</feature>
<dbReference type="InterPro" id="IPR043216">
    <property type="entry name" value="PAP-like"/>
</dbReference>
<dbReference type="PANTHER" id="PTHR10165:SF84">
    <property type="entry name" value="PHOSPHATIDIC ACID PHOSPHATASE BETA"/>
    <property type="match status" value="1"/>
</dbReference>
<dbReference type="InterPro" id="IPR036938">
    <property type="entry name" value="PAP2/HPO_sf"/>
</dbReference>
<evidence type="ECO:0000313" key="9">
    <source>
        <dbReference type="EMBL" id="TFK25294.1"/>
    </source>
</evidence>
<keyword evidence="4 7" id="KW-1133">Transmembrane helix</keyword>
<organism evidence="9 10">
    <name type="scientific">Coprinopsis marcescibilis</name>
    <name type="common">Agaric fungus</name>
    <name type="synonym">Psathyrella marcescibilis</name>
    <dbReference type="NCBI Taxonomy" id="230819"/>
    <lineage>
        <taxon>Eukaryota</taxon>
        <taxon>Fungi</taxon>
        <taxon>Dikarya</taxon>
        <taxon>Basidiomycota</taxon>
        <taxon>Agaricomycotina</taxon>
        <taxon>Agaricomycetes</taxon>
        <taxon>Agaricomycetidae</taxon>
        <taxon>Agaricales</taxon>
        <taxon>Agaricineae</taxon>
        <taxon>Psathyrellaceae</taxon>
        <taxon>Coprinopsis</taxon>
    </lineage>
</organism>
<evidence type="ECO:0000256" key="1">
    <source>
        <dbReference type="ARBA" id="ARBA00004141"/>
    </source>
</evidence>